<proteinExistence type="predicted"/>
<gene>
    <name evidence="2" type="ORF">AVDCRST_MAG68-4466</name>
</gene>
<feature type="compositionally biased region" description="Gly residues" evidence="1">
    <location>
        <begin position="102"/>
        <end position="111"/>
    </location>
</feature>
<evidence type="ECO:0000313" key="2">
    <source>
        <dbReference type="EMBL" id="CAA9356397.1"/>
    </source>
</evidence>
<dbReference type="EMBL" id="CADCTW010000187">
    <property type="protein sequence ID" value="CAA9356397.1"/>
    <property type="molecule type" value="Genomic_DNA"/>
</dbReference>
<dbReference type="AlphaFoldDB" id="A0A6J4MFC5"/>
<protein>
    <submittedName>
        <fullName evidence="2">Uncharacterized protein</fullName>
    </submittedName>
</protein>
<accession>A0A6J4MFC5</accession>
<feature type="region of interest" description="Disordered" evidence="1">
    <location>
        <begin position="1"/>
        <end position="23"/>
    </location>
</feature>
<reference evidence="2" key="1">
    <citation type="submission" date="2020-02" db="EMBL/GenBank/DDBJ databases">
        <authorList>
            <person name="Meier V. D."/>
        </authorList>
    </citation>
    <scope>NUCLEOTIDE SEQUENCE</scope>
    <source>
        <strain evidence="2">AVDCRST_MAG68</strain>
    </source>
</reference>
<name>A0A6J4MFC5_9BACT</name>
<organism evidence="2">
    <name type="scientific">uncultured Gemmatimonadota bacterium</name>
    <dbReference type="NCBI Taxonomy" id="203437"/>
    <lineage>
        <taxon>Bacteria</taxon>
        <taxon>Pseudomonadati</taxon>
        <taxon>Gemmatimonadota</taxon>
        <taxon>environmental samples</taxon>
    </lineage>
</organism>
<feature type="region of interest" description="Disordered" evidence="1">
    <location>
        <begin position="94"/>
        <end position="114"/>
    </location>
</feature>
<evidence type="ECO:0000256" key="1">
    <source>
        <dbReference type="SAM" id="MobiDB-lite"/>
    </source>
</evidence>
<feature type="compositionally biased region" description="Gly residues" evidence="1">
    <location>
        <begin position="1"/>
        <end position="16"/>
    </location>
</feature>
<sequence>MKLVAGRGGSTSGGGASAYPRTTGEEGEAMITASLMVGGMLVAGGLRLARSSNQANRSGSGEAIISPSAILLDGQYHVLRNETYRCEGVCYDTHSHPRSGRARGGGAGAGRGVRARVGRRAESGLTGGGARVPFGP</sequence>